<dbReference type="InterPro" id="IPR003591">
    <property type="entry name" value="Leu-rich_rpt_typical-subtyp"/>
</dbReference>
<dbReference type="PRINTS" id="PR00019">
    <property type="entry name" value="LEURICHRPT"/>
</dbReference>
<keyword evidence="10" id="KW-0325">Glycoprotein</keyword>
<keyword evidence="3" id="KW-1003">Cell membrane</keyword>
<dbReference type="PANTHER" id="PTHR48061">
    <property type="entry name" value="LEUCINE-RICH REPEAT RECEPTOR PROTEIN KINASE EMS1-LIKE-RELATED"/>
    <property type="match status" value="1"/>
</dbReference>
<evidence type="ECO:0000256" key="9">
    <source>
        <dbReference type="ARBA" id="ARBA00023136"/>
    </source>
</evidence>
<dbReference type="InterPro" id="IPR013210">
    <property type="entry name" value="LRR_N_plant-typ"/>
</dbReference>
<evidence type="ECO:0000259" key="13">
    <source>
        <dbReference type="Pfam" id="PF08263"/>
    </source>
</evidence>
<evidence type="ECO:0000313" key="15">
    <source>
        <dbReference type="Proteomes" id="UP000036987"/>
    </source>
</evidence>
<evidence type="ECO:0000256" key="7">
    <source>
        <dbReference type="ARBA" id="ARBA00022737"/>
    </source>
</evidence>
<evidence type="ECO:0000256" key="5">
    <source>
        <dbReference type="ARBA" id="ARBA00022692"/>
    </source>
</evidence>
<evidence type="ECO:0000256" key="11">
    <source>
        <dbReference type="SAM" id="Phobius"/>
    </source>
</evidence>
<keyword evidence="9 11" id="KW-0472">Membrane</keyword>
<keyword evidence="4" id="KW-0433">Leucine-rich repeat</keyword>
<dbReference type="GO" id="GO:0005886">
    <property type="term" value="C:plasma membrane"/>
    <property type="evidence" value="ECO:0007669"/>
    <property type="project" value="UniProtKB-SubCell"/>
</dbReference>
<evidence type="ECO:0000256" key="12">
    <source>
        <dbReference type="SAM" id="SignalP"/>
    </source>
</evidence>
<dbReference type="STRING" id="29655.A0A0K9Q2I7"/>
<dbReference type="OMA" id="CHESPPL"/>
<feature type="transmembrane region" description="Helical" evidence="11">
    <location>
        <begin position="964"/>
        <end position="987"/>
    </location>
</feature>
<dbReference type="InterPro" id="IPR032675">
    <property type="entry name" value="LRR_dom_sf"/>
</dbReference>
<comment type="caution">
    <text evidence="14">The sequence shown here is derived from an EMBL/GenBank/DDBJ whole genome shotgun (WGS) entry which is preliminary data.</text>
</comment>
<evidence type="ECO:0000256" key="1">
    <source>
        <dbReference type="ARBA" id="ARBA00004251"/>
    </source>
</evidence>
<dbReference type="InterPro" id="IPR046956">
    <property type="entry name" value="RLP23-like"/>
</dbReference>
<dbReference type="Pfam" id="PF08263">
    <property type="entry name" value="LRRNT_2"/>
    <property type="match status" value="1"/>
</dbReference>
<feature type="chain" id="PRO_5005528233" description="Leucine-rich repeat-containing N-terminal plant-type domain-containing protein" evidence="12">
    <location>
        <begin position="22"/>
        <end position="1070"/>
    </location>
</feature>
<evidence type="ECO:0000256" key="4">
    <source>
        <dbReference type="ARBA" id="ARBA00022614"/>
    </source>
</evidence>
<evidence type="ECO:0000256" key="6">
    <source>
        <dbReference type="ARBA" id="ARBA00022729"/>
    </source>
</evidence>
<name>A0A0K9Q2I7_ZOSMR</name>
<dbReference type="Pfam" id="PF13855">
    <property type="entry name" value="LRR_8"/>
    <property type="match status" value="1"/>
</dbReference>
<keyword evidence="5 11" id="KW-0812">Transmembrane</keyword>
<proteinExistence type="inferred from homology"/>
<dbReference type="FunFam" id="3.80.10.10:FF:000041">
    <property type="entry name" value="LRR receptor-like serine/threonine-protein kinase ERECTA"/>
    <property type="match status" value="1"/>
</dbReference>
<dbReference type="SUPFAM" id="SSF52047">
    <property type="entry name" value="RNI-like"/>
    <property type="match status" value="1"/>
</dbReference>
<feature type="signal peptide" evidence="12">
    <location>
        <begin position="1"/>
        <end position="21"/>
    </location>
</feature>
<protein>
    <recommendedName>
        <fullName evidence="13">Leucine-rich repeat-containing N-terminal plant-type domain-containing protein</fullName>
    </recommendedName>
</protein>
<reference evidence="15" key="1">
    <citation type="journal article" date="2016" name="Nature">
        <title>The genome of the seagrass Zostera marina reveals angiosperm adaptation to the sea.</title>
        <authorList>
            <person name="Olsen J.L."/>
            <person name="Rouze P."/>
            <person name="Verhelst B."/>
            <person name="Lin Y.-C."/>
            <person name="Bayer T."/>
            <person name="Collen J."/>
            <person name="Dattolo E."/>
            <person name="De Paoli E."/>
            <person name="Dittami S."/>
            <person name="Maumus F."/>
            <person name="Michel G."/>
            <person name="Kersting A."/>
            <person name="Lauritano C."/>
            <person name="Lohaus R."/>
            <person name="Toepel M."/>
            <person name="Tonon T."/>
            <person name="Vanneste K."/>
            <person name="Amirebrahimi M."/>
            <person name="Brakel J."/>
            <person name="Bostroem C."/>
            <person name="Chovatia M."/>
            <person name="Grimwood J."/>
            <person name="Jenkins J.W."/>
            <person name="Jueterbock A."/>
            <person name="Mraz A."/>
            <person name="Stam W.T."/>
            <person name="Tice H."/>
            <person name="Bornberg-Bauer E."/>
            <person name="Green P.J."/>
            <person name="Pearson G.A."/>
            <person name="Procaccini G."/>
            <person name="Duarte C.M."/>
            <person name="Schmutz J."/>
            <person name="Reusch T.B.H."/>
            <person name="Van de Peer Y."/>
        </authorList>
    </citation>
    <scope>NUCLEOTIDE SEQUENCE [LARGE SCALE GENOMIC DNA]</scope>
    <source>
        <strain evidence="15">cv. Finnish</strain>
    </source>
</reference>
<keyword evidence="7" id="KW-0677">Repeat</keyword>
<evidence type="ECO:0000313" key="14">
    <source>
        <dbReference type="EMBL" id="KMZ75488.1"/>
    </source>
</evidence>
<dbReference type="SMART" id="SM00369">
    <property type="entry name" value="LRR_TYP"/>
    <property type="match status" value="9"/>
</dbReference>
<dbReference type="PANTHER" id="PTHR48061:SF2">
    <property type="entry name" value="RECEPTOR LIKE PROTEIN 30-LIKE"/>
    <property type="match status" value="1"/>
</dbReference>
<keyword evidence="8 11" id="KW-1133">Transmembrane helix</keyword>
<feature type="domain" description="Leucine-rich repeat-containing N-terminal plant-type" evidence="13">
    <location>
        <begin position="31"/>
        <end position="65"/>
    </location>
</feature>
<keyword evidence="15" id="KW-1185">Reference proteome</keyword>
<evidence type="ECO:0000256" key="2">
    <source>
        <dbReference type="ARBA" id="ARBA00009592"/>
    </source>
</evidence>
<dbReference type="Gene3D" id="3.80.10.10">
    <property type="entry name" value="Ribonuclease Inhibitor"/>
    <property type="match status" value="6"/>
</dbReference>
<gene>
    <name evidence="14" type="ORF">ZOSMA_114G00850</name>
</gene>
<accession>A0A0K9Q2I7</accession>
<sequence>MFFLYLLLLGFSSELFRTSYAAQCLPTHRFLLLQLKNGFDFPRQSKLATWGKEDDCCKWRGVSCDSISGEVNEIDLSSSEISGNISASLFNITTLRYLNLAYNRFQHSRIPSSGFERLQSLTYLNLTTAGFLGEVPIGISLLSNLEFLDLSTFVLYPYTLEINDLSRFVGKLNKLKSLHLDYVNISRSSGDWCASLSTSLPSLRDLSLISCFLMTPVCDSLSQLRYLKQLRLDQNNFTSKLPGNFASLELLSFSNCGLIGSIPNSIFNLRNLSSLDVSNNPSLTGNLPGSISDLSFLTNLQLSNCNFYGDVPPAVGKLHQLTQLDLSNNHFTGLIPIFEPSSSIRQIVLSSNNFTGHIPPSYGKLQNLTTLDLQNNSLHGSVPMSLFGLPALQSLKLGKNLLSDPLEDLSYASSSLQVVDLSGNMLHGPVPSSLFNLSGLKVFTLSSNNFRGTLNLNLLQNLRNLSNFDLSNNMLEVESKSASHDAISKVISTLKLANCSMTQFPDFLRYQEFMNHLDLSNNKLDGLIPSWLWNISSHGTFTYLNLSSNSLIGFEGSPPNLSSSSLNVLDLHSNKLGGSILLPPLANFFIDYSHNRFTSFIPSNIDIYLKNTIFFSLSNNSLTGSFPSSICRSMALQVLDFSYNNLDGTIPSCLATMNKLSVLNLRRNNLSGSMSLVFNKSCGVRTLNLNGNQFDGQLPRSLLNCTKIEVLDIGNNHFEGRLPSWLGDLSSLRVLVLRSNHFNGTLKYPRILNGILPFNKLQIIDLSSNYFTGSLPLEYFRNLKAMMVFDKKHPEEVLEFHYLILSQLYYQDSVMVTSKGFDMTLVKILTIFTSVDLSNNKFEGSISEDVGNLNALYVLNMSHNNLYGPIPKSIGKLLQLGSLDLSRNKLSGEIPEELSTLSFISFLNLSYNNLVGRIPKGRQLDTFTYSSYIGNTGLCDFPLTKICLGMDTILTPNFGNAVNWLFISVGLGLGSGLGLLFGPLLTWNKWRRLYNKHVDELLWAVLPSRIWQLAHYCFIFDDDLENECYVDSAVEIPDQRFCLFCTKLDIINSRKVTIHHRNDCSCPKEG</sequence>
<dbReference type="SUPFAM" id="SSF52058">
    <property type="entry name" value="L domain-like"/>
    <property type="match status" value="2"/>
</dbReference>
<comment type="subcellular location">
    <subcellularLocation>
        <location evidence="1">Cell membrane</location>
        <topology evidence="1">Single-pass type I membrane protein</topology>
    </subcellularLocation>
</comment>
<dbReference type="Proteomes" id="UP000036987">
    <property type="component" value="Unassembled WGS sequence"/>
</dbReference>
<comment type="similarity">
    <text evidence="2">Belongs to the RLP family.</text>
</comment>
<evidence type="ECO:0000256" key="8">
    <source>
        <dbReference type="ARBA" id="ARBA00022989"/>
    </source>
</evidence>
<dbReference type="FunFam" id="3.80.10.10:FF:000111">
    <property type="entry name" value="LRR receptor-like serine/threonine-protein kinase ERECTA"/>
    <property type="match status" value="1"/>
</dbReference>
<dbReference type="InterPro" id="IPR001611">
    <property type="entry name" value="Leu-rich_rpt"/>
</dbReference>
<keyword evidence="6 12" id="KW-0732">Signal</keyword>
<evidence type="ECO:0000256" key="3">
    <source>
        <dbReference type="ARBA" id="ARBA00022475"/>
    </source>
</evidence>
<dbReference type="AlphaFoldDB" id="A0A0K9Q2I7"/>
<dbReference type="Pfam" id="PF00560">
    <property type="entry name" value="LRR_1"/>
    <property type="match status" value="11"/>
</dbReference>
<evidence type="ECO:0000256" key="10">
    <source>
        <dbReference type="ARBA" id="ARBA00023180"/>
    </source>
</evidence>
<dbReference type="OrthoDB" id="676979at2759"/>
<dbReference type="FunFam" id="3.80.10.10:FF:000095">
    <property type="entry name" value="LRR receptor-like serine/threonine-protein kinase GSO1"/>
    <property type="match status" value="1"/>
</dbReference>
<organism evidence="14 15">
    <name type="scientific">Zostera marina</name>
    <name type="common">Eelgrass</name>
    <dbReference type="NCBI Taxonomy" id="29655"/>
    <lineage>
        <taxon>Eukaryota</taxon>
        <taxon>Viridiplantae</taxon>
        <taxon>Streptophyta</taxon>
        <taxon>Embryophyta</taxon>
        <taxon>Tracheophyta</taxon>
        <taxon>Spermatophyta</taxon>
        <taxon>Magnoliopsida</taxon>
        <taxon>Liliopsida</taxon>
        <taxon>Zosteraceae</taxon>
        <taxon>Zostera</taxon>
    </lineage>
</organism>
<dbReference type="EMBL" id="LFYR01000167">
    <property type="protein sequence ID" value="KMZ75488.1"/>
    <property type="molecule type" value="Genomic_DNA"/>
</dbReference>